<dbReference type="RefSeq" id="WP_110888867.1">
    <property type="nucleotide sequence ID" value="NZ_QJSX01000027.1"/>
</dbReference>
<feature type="compositionally biased region" description="Basic residues" evidence="3">
    <location>
        <begin position="9"/>
        <end position="19"/>
    </location>
</feature>
<dbReference type="PANTHER" id="PTHR43046">
    <property type="entry name" value="GDP-MANNOSE MANNOSYL HYDROLASE"/>
    <property type="match status" value="1"/>
</dbReference>
<protein>
    <submittedName>
        <fullName evidence="5">ADP-ribose pyrophosphatase YjhB (NUDIX family)</fullName>
    </submittedName>
</protein>
<dbReference type="Proteomes" id="UP000248326">
    <property type="component" value="Unassembled WGS sequence"/>
</dbReference>
<organism evidence="5 6">
    <name type="scientific">Deinococcus yavapaiensis KR-236</name>
    <dbReference type="NCBI Taxonomy" id="694435"/>
    <lineage>
        <taxon>Bacteria</taxon>
        <taxon>Thermotogati</taxon>
        <taxon>Deinococcota</taxon>
        <taxon>Deinococci</taxon>
        <taxon>Deinococcales</taxon>
        <taxon>Deinococcaceae</taxon>
        <taxon>Deinococcus</taxon>
    </lineage>
</organism>
<evidence type="ECO:0000256" key="2">
    <source>
        <dbReference type="ARBA" id="ARBA00022801"/>
    </source>
</evidence>
<comment type="cofactor">
    <cofactor evidence="1">
        <name>Mg(2+)</name>
        <dbReference type="ChEBI" id="CHEBI:18420"/>
    </cofactor>
</comment>
<accession>A0A318S0I8</accession>
<dbReference type="OrthoDB" id="9804563at2"/>
<evidence type="ECO:0000259" key="4">
    <source>
        <dbReference type="PROSITE" id="PS51462"/>
    </source>
</evidence>
<dbReference type="PANTHER" id="PTHR43046:SF16">
    <property type="entry name" value="ADP-RIBOSE PYROPHOSPHATASE YJHB-RELATED"/>
    <property type="match status" value="1"/>
</dbReference>
<dbReference type="AlphaFoldDB" id="A0A318S0I8"/>
<evidence type="ECO:0000313" key="6">
    <source>
        <dbReference type="Proteomes" id="UP000248326"/>
    </source>
</evidence>
<dbReference type="SUPFAM" id="SSF55811">
    <property type="entry name" value="Nudix"/>
    <property type="match status" value="1"/>
</dbReference>
<evidence type="ECO:0000313" key="5">
    <source>
        <dbReference type="EMBL" id="PYE48707.1"/>
    </source>
</evidence>
<dbReference type="InterPro" id="IPR015797">
    <property type="entry name" value="NUDIX_hydrolase-like_dom_sf"/>
</dbReference>
<dbReference type="InterPro" id="IPR000086">
    <property type="entry name" value="NUDIX_hydrolase_dom"/>
</dbReference>
<comment type="caution">
    <text evidence="5">The sequence shown here is derived from an EMBL/GenBank/DDBJ whole genome shotgun (WGS) entry which is preliminary data.</text>
</comment>
<dbReference type="InterPro" id="IPR020084">
    <property type="entry name" value="NUDIX_hydrolase_CS"/>
</dbReference>
<dbReference type="Pfam" id="PF00293">
    <property type="entry name" value="NUDIX"/>
    <property type="match status" value="1"/>
</dbReference>
<evidence type="ECO:0000256" key="3">
    <source>
        <dbReference type="SAM" id="MobiDB-lite"/>
    </source>
</evidence>
<keyword evidence="2" id="KW-0378">Hydrolase</keyword>
<feature type="domain" description="Nudix hydrolase" evidence="4">
    <location>
        <begin position="48"/>
        <end position="171"/>
    </location>
</feature>
<dbReference type="GO" id="GO:0016787">
    <property type="term" value="F:hydrolase activity"/>
    <property type="evidence" value="ECO:0007669"/>
    <property type="project" value="UniProtKB-KW"/>
</dbReference>
<dbReference type="Gene3D" id="3.90.79.10">
    <property type="entry name" value="Nucleoside Triphosphate Pyrophosphohydrolase"/>
    <property type="match status" value="1"/>
</dbReference>
<dbReference type="PROSITE" id="PS00893">
    <property type="entry name" value="NUDIX_BOX"/>
    <property type="match status" value="1"/>
</dbReference>
<dbReference type="EMBL" id="QJSX01000027">
    <property type="protein sequence ID" value="PYE48707.1"/>
    <property type="molecule type" value="Genomic_DNA"/>
</dbReference>
<feature type="region of interest" description="Disordered" evidence="3">
    <location>
        <begin position="1"/>
        <end position="44"/>
    </location>
</feature>
<name>A0A318S0I8_9DEIO</name>
<gene>
    <name evidence="5" type="ORF">DES52_12741</name>
</gene>
<dbReference type="PROSITE" id="PS51462">
    <property type="entry name" value="NUDIX"/>
    <property type="match status" value="1"/>
</dbReference>
<keyword evidence="6" id="KW-1185">Reference proteome</keyword>
<reference evidence="5 6" key="1">
    <citation type="submission" date="2018-06" db="EMBL/GenBank/DDBJ databases">
        <title>Genomic Encyclopedia of Type Strains, Phase IV (KMG-IV): sequencing the most valuable type-strain genomes for metagenomic binning, comparative biology and taxonomic classification.</title>
        <authorList>
            <person name="Goeker M."/>
        </authorList>
    </citation>
    <scope>NUCLEOTIDE SEQUENCE [LARGE SCALE GENOMIC DNA]</scope>
    <source>
        <strain evidence="5 6">DSM 18048</strain>
    </source>
</reference>
<evidence type="ECO:0000256" key="1">
    <source>
        <dbReference type="ARBA" id="ARBA00001946"/>
    </source>
</evidence>
<proteinExistence type="predicted"/>
<feature type="compositionally biased region" description="Low complexity" evidence="3">
    <location>
        <begin position="25"/>
        <end position="44"/>
    </location>
</feature>
<sequence>MTAPSSKPPARRRRRRRGGRGGGENASAAAPVNAPKVAKTPKAPTSLPIRIGVGVIVLRGDTVLLVRERGRWSLPKGGLDPNELVAEGARREALEETGLEVEIRDLAFTLEFHAQTWGHHLQFFFHAREVGGTLGPRDPDREVQEARFVPIRELREFVRFRPRLLSLETWLRERRARHFVYNLDKEPAMLRPRRRVAAPGSPSEE</sequence>